<accession>A0A9W6SFZ5</accession>
<dbReference type="Proteomes" id="UP001165079">
    <property type="component" value="Unassembled WGS sequence"/>
</dbReference>
<reference evidence="2" key="1">
    <citation type="submission" date="2023-03" db="EMBL/GenBank/DDBJ databases">
        <title>Actinorhabdospora filicis NBRC 111898.</title>
        <authorList>
            <person name="Ichikawa N."/>
            <person name="Sato H."/>
            <person name="Tonouchi N."/>
        </authorList>
    </citation>
    <scope>NUCLEOTIDE SEQUENCE</scope>
    <source>
        <strain evidence="2">NBRC 111898</strain>
    </source>
</reference>
<keyword evidence="3" id="KW-1185">Reference proteome</keyword>
<organism evidence="2 3">
    <name type="scientific">Actinorhabdospora filicis</name>
    <dbReference type="NCBI Taxonomy" id="1785913"/>
    <lineage>
        <taxon>Bacteria</taxon>
        <taxon>Bacillati</taxon>
        <taxon>Actinomycetota</taxon>
        <taxon>Actinomycetes</taxon>
        <taxon>Micromonosporales</taxon>
        <taxon>Micromonosporaceae</taxon>
        <taxon>Actinorhabdospora</taxon>
    </lineage>
</organism>
<feature type="transmembrane region" description="Helical" evidence="1">
    <location>
        <begin position="304"/>
        <end position="329"/>
    </location>
</feature>
<evidence type="ECO:0008006" key="4">
    <source>
        <dbReference type="Google" id="ProtNLM"/>
    </source>
</evidence>
<evidence type="ECO:0000313" key="3">
    <source>
        <dbReference type="Proteomes" id="UP001165079"/>
    </source>
</evidence>
<dbReference type="EMBL" id="BSTX01000001">
    <property type="protein sequence ID" value="GLZ76450.1"/>
    <property type="molecule type" value="Genomic_DNA"/>
</dbReference>
<name>A0A9W6SFZ5_9ACTN</name>
<evidence type="ECO:0000313" key="2">
    <source>
        <dbReference type="EMBL" id="GLZ76450.1"/>
    </source>
</evidence>
<comment type="caution">
    <text evidence="2">The sequence shown here is derived from an EMBL/GenBank/DDBJ whole genome shotgun (WGS) entry which is preliminary data.</text>
</comment>
<protein>
    <recommendedName>
        <fullName evidence="4">Integral membrane protein</fullName>
    </recommendedName>
</protein>
<feature type="transmembrane region" description="Helical" evidence="1">
    <location>
        <begin position="233"/>
        <end position="252"/>
    </location>
</feature>
<keyword evidence="1" id="KW-0812">Transmembrane</keyword>
<gene>
    <name evidence="2" type="ORF">Afil01_12570</name>
</gene>
<keyword evidence="1" id="KW-0472">Membrane</keyword>
<feature type="transmembrane region" description="Helical" evidence="1">
    <location>
        <begin position="372"/>
        <end position="390"/>
    </location>
</feature>
<dbReference type="AlphaFoldDB" id="A0A9W6SFZ5"/>
<feature type="transmembrane region" description="Helical" evidence="1">
    <location>
        <begin position="396"/>
        <end position="415"/>
    </location>
</feature>
<proteinExistence type="predicted"/>
<feature type="transmembrane region" description="Helical" evidence="1">
    <location>
        <begin position="259"/>
        <end position="284"/>
    </location>
</feature>
<sequence length="443" mass="46788">MPDDAVDRAELDALRAEVARQRRPGRWKRAGRWTGAVVLLVIAALLAGIAVIATFTRDELLDTDTYVATVAPLAQDPNIQTAVSTRLTNELLAFINVDQLSDEAVKALQNAGAPKALDKLVGILANGVESFIGTEVAKIVSSDAFTTAWADANRVAHQQLDAVLTGEDSKLIQTSGTAVSVDLGAFLEVVKQRLVARGMTFLNAVPQVHIEFTVFDSPDLAKAQRLTRLLNTLALWLPWIALALLVAGVLTAPDRRRGILVAGICLLVIAGILVLAVPLGRSLYRDALPPTVNADAAMVLYDQIAGVLASALKALFCGAVIWTVAAWLAGRSRPARAIRGVVGRVLAWAGTGLGRLWPGLGRVARVVGPWRAALWVAAFGVALVVLIAANRPGPPAVLWTAAGVGIFLILVEVLIKVPRPDRAGDAGASPAVLRQQCLPVGVQ</sequence>
<dbReference type="RefSeq" id="WP_285661628.1">
    <property type="nucleotide sequence ID" value="NZ_BSTX01000001.1"/>
</dbReference>
<evidence type="ECO:0000256" key="1">
    <source>
        <dbReference type="SAM" id="Phobius"/>
    </source>
</evidence>
<feature type="transmembrane region" description="Helical" evidence="1">
    <location>
        <begin position="30"/>
        <end position="55"/>
    </location>
</feature>
<keyword evidence="1" id="KW-1133">Transmembrane helix</keyword>